<evidence type="ECO:0008006" key="11">
    <source>
        <dbReference type="Google" id="ProtNLM"/>
    </source>
</evidence>
<evidence type="ECO:0000256" key="8">
    <source>
        <dbReference type="SAM" id="Phobius"/>
    </source>
</evidence>
<sequence length="518" mass="59202">MPGFSFIKKNALSLVILTGVFIFAAFYTFNEKLDLNGDNSSYYIFAKSLATGKGYSNLASPGSPATNTFPPGYPLIMVPLMWITDSVTAQNFLGELFMLASLFTVLYFLTKATKDRFFALFVSLMLALNFYLLQFAGMMMSELPYAFLTMLVLYGLYALRDDGAWYKSRHYLVLAGAAILAYHVRTQGIVVLLAILIHFLCRKEWRRAIITMLVFAAGLLPWIIRNQLMHLSGSRYISQVLISNQWDPEKGTVSLADFISRTFTHAWEIVSRALPASLFNFLGTDYSLEGQSYPFTGIICMAVILFGCWQLKKIRFFLLAFILGNIGIISIWSARSGNRYLICFLPILFIAFYYGVYSIIEWVRNHKLKFNTAYLWGAMSLVLGVIQFRNLALLHDFNKDDYPASYQSFFDMSEWIRDNLPDTAVYCTRKPELFYMFSKRQAVNYLYSNDPAKVVNALADDKVDYVVLDQFEYSSTAAFLAPAIEKYRSHFAIVNYIGEPRVYLLRFDKQKIPPEAAK</sequence>
<dbReference type="RefSeq" id="WP_078831826.1">
    <property type="nucleotide sequence ID" value="NZ_FUWH01000007.1"/>
</dbReference>
<dbReference type="PANTHER" id="PTHR33908">
    <property type="entry name" value="MANNOSYLTRANSFERASE YKCB-RELATED"/>
    <property type="match status" value="1"/>
</dbReference>
<feature type="transmembrane region" description="Helical" evidence="8">
    <location>
        <begin position="372"/>
        <end position="392"/>
    </location>
</feature>
<dbReference type="Proteomes" id="UP000190888">
    <property type="component" value="Unassembled WGS sequence"/>
</dbReference>
<feature type="transmembrane region" description="Helical" evidence="8">
    <location>
        <begin position="316"/>
        <end position="333"/>
    </location>
</feature>
<keyword evidence="2" id="KW-1003">Cell membrane</keyword>
<evidence type="ECO:0000256" key="7">
    <source>
        <dbReference type="ARBA" id="ARBA00023136"/>
    </source>
</evidence>
<dbReference type="EMBL" id="FUWH01000007">
    <property type="protein sequence ID" value="SJZ96719.1"/>
    <property type="molecule type" value="Genomic_DNA"/>
</dbReference>
<accession>A0A1T4PZ51</accession>
<feature type="transmembrane region" description="Helical" evidence="8">
    <location>
        <begin position="339"/>
        <end position="360"/>
    </location>
</feature>
<dbReference type="GO" id="GO:0005886">
    <property type="term" value="C:plasma membrane"/>
    <property type="evidence" value="ECO:0007669"/>
    <property type="project" value="UniProtKB-SubCell"/>
</dbReference>
<feature type="transmembrane region" description="Helical" evidence="8">
    <location>
        <begin position="117"/>
        <end position="137"/>
    </location>
</feature>
<gene>
    <name evidence="9" type="ORF">SAMN04488132_10746</name>
</gene>
<evidence type="ECO:0000256" key="4">
    <source>
        <dbReference type="ARBA" id="ARBA00022679"/>
    </source>
</evidence>
<dbReference type="STRING" id="413434.SAMN04488132_10746"/>
<dbReference type="InterPro" id="IPR050297">
    <property type="entry name" value="LipidA_mod_glycosyltrf_83"/>
</dbReference>
<organism evidence="9 10">
    <name type="scientific">Sediminibacterium ginsengisoli</name>
    <dbReference type="NCBI Taxonomy" id="413434"/>
    <lineage>
        <taxon>Bacteria</taxon>
        <taxon>Pseudomonadati</taxon>
        <taxon>Bacteroidota</taxon>
        <taxon>Chitinophagia</taxon>
        <taxon>Chitinophagales</taxon>
        <taxon>Chitinophagaceae</taxon>
        <taxon>Sediminibacterium</taxon>
    </lineage>
</organism>
<name>A0A1T4PZ51_9BACT</name>
<protein>
    <recommendedName>
        <fullName evidence="11">Dolichyl-phosphate-mannose-protein mannosyltransferase</fullName>
    </recommendedName>
</protein>
<comment type="subcellular location">
    <subcellularLocation>
        <location evidence="1">Cell membrane</location>
        <topology evidence="1">Multi-pass membrane protein</topology>
    </subcellularLocation>
</comment>
<keyword evidence="5 8" id="KW-0812">Transmembrane</keyword>
<reference evidence="9 10" key="1">
    <citation type="submission" date="2017-02" db="EMBL/GenBank/DDBJ databases">
        <authorList>
            <person name="Peterson S.W."/>
        </authorList>
    </citation>
    <scope>NUCLEOTIDE SEQUENCE [LARGE SCALE GENOMIC DNA]</scope>
    <source>
        <strain evidence="9 10">DSM 22335</strain>
    </source>
</reference>
<dbReference type="GO" id="GO:0009103">
    <property type="term" value="P:lipopolysaccharide biosynthetic process"/>
    <property type="evidence" value="ECO:0007669"/>
    <property type="project" value="UniProtKB-ARBA"/>
</dbReference>
<evidence type="ECO:0000256" key="5">
    <source>
        <dbReference type="ARBA" id="ARBA00022692"/>
    </source>
</evidence>
<feature type="transmembrane region" description="Helical" evidence="8">
    <location>
        <begin position="292"/>
        <end position="309"/>
    </location>
</feature>
<dbReference type="GO" id="GO:0016763">
    <property type="term" value="F:pentosyltransferase activity"/>
    <property type="evidence" value="ECO:0007669"/>
    <property type="project" value="TreeGrafter"/>
</dbReference>
<evidence type="ECO:0000256" key="3">
    <source>
        <dbReference type="ARBA" id="ARBA00022676"/>
    </source>
</evidence>
<keyword evidence="6 8" id="KW-1133">Transmembrane helix</keyword>
<evidence type="ECO:0000256" key="1">
    <source>
        <dbReference type="ARBA" id="ARBA00004651"/>
    </source>
</evidence>
<proteinExistence type="predicted"/>
<evidence type="ECO:0000313" key="10">
    <source>
        <dbReference type="Proteomes" id="UP000190888"/>
    </source>
</evidence>
<keyword evidence="4" id="KW-0808">Transferase</keyword>
<evidence type="ECO:0000256" key="2">
    <source>
        <dbReference type="ARBA" id="ARBA00022475"/>
    </source>
</evidence>
<dbReference type="PANTHER" id="PTHR33908:SF11">
    <property type="entry name" value="MEMBRANE PROTEIN"/>
    <property type="match status" value="1"/>
</dbReference>
<dbReference type="OrthoDB" id="1097666at2"/>
<feature type="transmembrane region" description="Helical" evidence="8">
    <location>
        <begin position="92"/>
        <end position="110"/>
    </location>
</feature>
<feature type="transmembrane region" description="Helical" evidence="8">
    <location>
        <begin position="12"/>
        <end position="29"/>
    </location>
</feature>
<keyword evidence="3" id="KW-0328">Glycosyltransferase</keyword>
<feature type="transmembrane region" description="Helical" evidence="8">
    <location>
        <begin position="205"/>
        <end position="224"/>
    </location>
</feature>
<keyword evidence="10" id="KW-1185">Reference proteome</keyword>
<keyword evidence="7 8" id="KW-0472">Membrane</keyword>
<evidence type="ECO:0000313" key="9">
    <source>
        <dbReference type="EMBL" id="SJZ96719.1"/>
    </source>
</evidence>
<feature type="transmembrane region" description="Helical" evidence="8">
    <location>
        <begin position="171"/>
        <end position="199"/>
    </location>
</feature>
<evidence type="ECO:0000256" key="6">
    <source>
        <dbReference type="ARBA" id="ARBA00022989"/>
    </source>
</evidence>
<dbReference type="AlphaFoldDB" id="A0A1T4PZ51"/>